<proteinExistence type="predicted"/>
<protein>
    <submittedName>
        <fullName evidence="1">Uncharacterized protein</fullName>
    </submittedName>
</protein>
<accession>A0A0J6FH21</accession>
<gene>
    <name evidence="1" type="ORF">CPAG_08745</name>
</gene>
<dbReference type="Proteomes" id="UP000054567">
    <property type="component" value="Unassembled WGS sequence"/>
</dbReference>
<organism evidence="1 2">
    <name type="scientific">Coccidioides posadasii RMSCC 3488</name>
    <dbReference type="NCBI Taxonomy" id="454284"/>
    <lineage>
        <taxon>Eukaryota</taxon>
        <taxon>Fungi</taxon>
        <taxon>Dikarya</taxon>
        <taxon>Ascomycota</taxon>
        <taxon>Pezizomycotina</taxon>
        <taxon>Eurotiomycetes</taxon>
        <taxon>Eurotiomycetidae</taxon>
        <taxon>Onygenales</taxon>
        <taxon>Onygenaceae</taxon>
        <taxon>Coccidioides</taxon>
    </lineage>
</organism>
<dbReference type="VEuPathDB" id="FungiDB:CPAG_08745"/>
<evidence type="ECO:0000313" key="2">
    <source>
        <dbReference type="Proteomes" id="UP000054567"/>
    </source>
</evidence>
<name>A0A0J6FH21_COCPO</name>
<reference evidence="2" key="3">
    <citation type="journal article" date="2010" name="Genome Res.">
        <title>Population genomic sequencing of Coccidioides fungi reveals recent hybridization and transposon control.</title>
        <authorList>
            <person name="Neafsey D.E."/>
            <person name="Barker B.M."/>
            <person name="Sharpton T.J."/>
            <person name="Stajich J.E."/>
            <person name="Park D.J."/>
            <person name="Whiston E."/>
            <person name="Hung C.-Y."/>
            <person name="McMahan C."/>
            <person name="White J."/>
            <person name="Sykes S."/>
            <person name="Heiman D."/>
            <person name="Young S."/>
            <person name="Zeng Q."/>
            <person name="Abouelleil A."/>
            <person name="Aftuck L."/>
            <person name="Bessette D."/>
            <person name="Brown A."/>
            <person name="FitzGerald M."/>
            <person name="Lui A."/>
            <person name="Macdonald J.P."/>
            <person name="Priest M."/>
            <person name="Orbach M.J."/>
            <person name="Galgiani J.N."/>
            <person name="Kirkland T.N."/>
            <person name="Cole G.T."/>
            <person name="Birren B.W."/>
            <person name="Henn M.R."/>
            <person name="Taylor J.W."/>
            <person name="Rounsley S.D."/>
        </authorList>
    </citation>
    <scope>NUCLEOTIDE SEQUENCE [LARGE SCALE GENOMIC DNA]</scope>
    <source>
        <strain evidence="2">RMSCC 3488</strain>
    </source>
</reference>
<dbReference type="AlphaFoldDB" id="A0A0J6FH21"/>
<evidence type="ECO:0000313" key="1">
    <source>
        <dbReference type="EMBL" id="KMM72451.1"/>
    </source>
</evidence>
<reference evidence="1 2" key="1">
    <citation type="submission" date="2007-06" db="EMBL/GenBank/DDBJ databases">
        <title>The Genome Sequence of Coccidioides posadasii RMSCC_3488.</title>
        <authorList>
            <consortium name="Coccidioides Genome Resources Consortium"/>
            <consortium name="The Broad Institute Genome Sequencing Platform"/>
            <person name="Henn M.R."/>
            <person name="Sykes S."/>
            <person name="Young S."/>
            <person name="Jaffe D."/>
            <person name="Berlin A."/>
            <person name="Alvarez P."/>
            <person name="Butler J."/>
            <person name="Gnerre S."/>
            <person name="Grabherr M."/>
            <person name="Mauceli E."/>
            <person name="Brockman W."/>
            <person name="Kodira C."/>
            <person name="Alvarado L."/>
            <person name="Zeng Q."/>
            <person name="Crawford M."/>
            <person name="Antoine C."/>
            <person name="Devon K."/>
            <person name="Galgiani J."/>
            <person name="Orsborn K."/>
            <person name="Lewis M.L."/>
            <person name="Nusbaum C."/>
            <person name="Galagan J."/>
            <person name="Birren B."/>
        </authorList>
    </citation>
    <scope>NUCLEOTIDE SEQUENCE [LARGE SCALE GENOMIC DNA]</scope>
    <source>
        <strain evidence="1 2">RMSCC 3488</strain>
    </source>
</reference>
<sequence>MRILPQEDGQCTESPNFPLPLFAARERHKGYQFRANSAVKAFGLLCAGRVELVKLSWSVSRCKLRGRGSVTFVVYAQFDLDAGENLLIIRYTLYFYSLTQKQRTLMLQPSQQTISYIAFRIQTIQLMAKNSAPKFDVVILHGVSAKRLPIEGLEDGLVDFQPSEDNGSVMLWSSLS</sequence>
<dbReference type="EMBL" id="DS268114">
    <property type="protein sequence ID" value="KMM72451.1"/>
    <property type="molecule type" value="Genomic_DNA"/>
</dbReference>
<reference evidence="2" key="2">
    <citation type="journal article" date="2009" name="Genome Res.">
        <title>Comparative genomic analyses of the human fungal pathogens Coccidioides and their relatives.</title>
        <authorList>
            <person name="Sharpton T.J."/>
            <person name="Stajich J.E."/>
            <person name="Rounsley S.D."/>
            <person name="Gardner M.J."/>
            <person name="Wortman J.R."/>
            <person name="Jordar V.S."/>
            <person name="Maiti R."/>
            <person name="Kodira C.D."/>
            <person name="Neafsey D.E."/>
            <person name="Zeng Q."/>
            <person name="Hung C.-Y."/>
            <person name="McMahan C."/>
            <person name="Muszewska A."/>
            <person name="Grynberg M."/>
            <person name="Mandel M.A."/>
            <person name="Kellner E.M."/>
            <person name="Barker B.M."/>
            <person name="Galgiani J.N."/>
            <person name="Orbach M.J."/>
            <person name="Kirkland T.N."/>
            <person name="Cole G.T."/>
            <person name="Henn M.R."/>
            <person name="Birren B.W."/>
            <person name="Taylor J.W."/>
        </authorList>
    </citation>
    <scope>NUCLEOTIDE SEQUENCE [LARGE SCALE GENOMIC DNA]</scope>
    <source>
        <strain evidence="2">RMSCC 3488</strain>
    </source>
</reference>